<proteinExistence type="predicted"/>
<dbReference type="Pfam" id="PF03544">
    <property type="entry name" value="TonB_C"/>
    <property type="match status" value="1"/>
</dbReference>
<reference evidence="3" key="1">
    <citation type="submission" date="2018-05" db="EMBL/GenBank/DDBJ databases">
        <authorList>
            <person name="Lanie J.A."/>
            <person name="Ng W.-L."/>
            <person name="Kazmierczak K.M."/>
            <person name="Andrzejewski T.M."/>
            <person name="Davidsen T.M."/>
            <person name="Wayne K.J."/>
            <person name="Tettelin H."/>
            <person name="Glass J.I."/>
            <person name="Rusch D."/>
            <person name="Podicherti R."/>
            <person name="Tsui H.-C.T."/>
            <person name="Winkler M.E."/>
        </authorList>
    </citation>
    <scope>NUCLEOTIDE SEQUENCE</scope>
</reference>
<feature type="region of interest" description="Disordered" evidence="1">
    <location>
        <begin position="81"/>
        <end position="126"/>
    </location>
</feature>
<protein>
    <recommendedName>
        <fullName evidence="2">TonB C-terminal domain-containing protein</fullName>
    </recommendedName>
</protein>
<organism evidence="3">
    <name type="scientific">marine metagenome</name>
    <dbReference type="NCBI Taxonomy" id="408172"/>
    <lineage>
        <taxon>unclassified sequences</taxon>
        <taxon>metagenomes</taxon>
        <taxon>ecological metagenomes</taxon>
    </lineage>
</organism>
<evidence type="ECO:0000313" key="3">
    <source>
        <dbReference type="EMBL" id="SVB55665.1"/>
    </source>
</evidence>
<feature type="domain" description="TonB C-terminal" evidence="2">
    <location>
        <begin position="206"/>
        <end position="277"/>
    </location>
</feature>
<dbReference type="SUPFAM" id="SSF74653">
    <property type="entry name" value="TolA/TonB C-terminal domain"/>
    <property type="match status" value="1"/>
</dbReference>
<evidence type="ECO:0000256" key="1">
    <source>
        <dbReference type="SAM" id="MobiDB-lite"/>
    </source>
</evidence>
<dbReference type="EMBL" id="UINC01046980">
    <property type="protein sequence ID" value="SVB55665.1"/>
    <property type="molecule type" value="Genomic_DNA"/>
</dbReference>
<dbReference type="InterPro" id="IPR037682">
    <property type="entry name" value="TonB_C"/>
</dbReference>
<name>A0A382EZ12_9ZZZZ</name>
<gene>
    <name evidence="3" type="ORF">METZ01_LOCUS208519</name>
</gene>
<accession>A0A382EZ12</accession>
<dbReference type="Gene3D" id="3.30.2420.10">
    <property type="entry name" value="TonB"/>
    <property type="match status" value="1"/>
</dbReference>
<dbReference type="AlphaFoldDB" id="A0A382EZ12"/>
<dbReference type="GO" id="GO:0055085">
    <property type="term" value="P:transmembrane transport"/>
    <property type="evidence" value="ECO:0007669"/>
    <property type="project" value="InterPro"/>
</dbReference>
<evidence type="ECO:0000259" key="2">
    <source>
        <dbReference type="Pfam" id="PF03544"/>
    </source>
</evidence>
<feature type="compositionally biased region" description="Polar residues" evidence="1">
    <location>
        <begin position="97"/>
        <end position="116"/>
    </location>
</feature>
<feature type="region of interest" description="Disordered" evidence="1">
    <location>
        <begin position="151"/>
        <end position="175"/>
    </location>
</feature>
<sequence length="281" mass="31035">MGLAVAEHIILILLFAIFVYQEPQLKVDRTPINVEILVDPEKDKKKNVEELPVINPVSQEFITPLELPVLHSSQDVQSYLANPDDSVGLPDLPQKRQPFQSNLDRTSLDTTASSGHKQGGSDINVDAPIRSRSVMEVGTYQASLNRLGESNSNVRVNKGGSGGRRLSGKLATGGDITSRKNRVSSGQGFRISGQVEGRTIVYKPRPPEIRKELQGGFVKLSFSVRPDGSVFQVRIIENRTGVLKQVAIEYISKFMFASLSENQTQIDQSGEIHVNFERVLK</sequence>